<keyword evidence="5" id="KW-1185">Reference proteome</keyword>
<feature type="transmembrane region" description="Helical" evidence="1">
    <location>
        <begin position="112"/>
        <end position="134"/>
    </location>
</feature>
<dbReference type="Proteomes" id="UP001163036">
    <property type="component" value="Chromosome 2"/>
</dbReference>
<protein>
    <submittedName>
        <fullName evidence="3">ABZJ_00895 family protein</fullName>
    </submittedName>
</protein>
<reference evidence="4" key="3">
    <citation type="submission" date="2022-12" db="EMBL/GenBank/DDBJ databases">
        <title>Vibrio parahaemolyticus become highly virulent by producing novel Tc toxins.</title>
        <authorList>
            <person name="Yang F."/>
            <person name="You Y."/>
            <person name="Lai Q."/>
            <person name="Xu L."/>
            <person name="Li F."/>
        </authorList>
    </citation>
    <scope>NUCLEOTIDE SEQUENCE</scope>
    <source>
        <strain evidence="4">Vp-HL-202005</strain>
    </source>
</reference>
<evidence type="ECO:0000313" key="6">
    <source>
        <dbReference type="Proteomes" id="UP001163036"/>
    </source>
</evidence>
<feature type="transmembrane region" description="Helical" evidence="1">
    <location>
        <begin position="80"/>
        <end position="106"/>
    </location>
</feature>
<gene>
    <name evidence="2" type="ORF">AKG60_13280</name>
    <name evidence="3" type="ORF">M5598_16040</name>
    <name evidence="4" type="ORF">O1Q84_18100</name>
</gene>
<evidence type="ECO:0000313" key="4">
    <source>
        <dbReference type="EMBL" id="WAT92918.1"/>
    </source>
</evidence>
<proteinExistence type="predicted"/>
<dbReference type="EMBL" id="CP114195">
    <property type="protein sequence ID" value="WAT92918.1"/>
    <property type="molecule type" value="Genomic_DNA"/>
</dbReference>
<feature type="transmembrane region" description="Helical" evidence="1">
    <location>
        <begin position="49"/>
        <end position="68"/>
    </location>
</feature>
<dbReference type="NCBIfam" id="NF038216">
    <property type="entry name" value="ABZJ_00895_fam"/>
    <property type="match status" value="1"/>
</dbReference>
<keyword evidence="1" id="KW-0812">Transmembrane</keyword>
<name>A0A656SI87_VIBPH</name>
<evidence type="ECO:0000313" key="3">
    <source>
        <dbReference type="EMBL" id="UYV28730.1"/>
    </source>
</evidence>
<feature type="transmembrane region" description="Helical" evidence="1">
    <location>
        <begin position="20"/>
        <end position="43"/>
    </location>
</feature>
<accession>A0A656SI87</accession>
<evidence type="ECO:0000256" key="1">
    <source>
        <dbReference type="SAM" id="Phobius"/>
    </source>
</evidence>
<organism evidence="3 6">
    <name type="scientific">Vibrio parahaemolyticus</name>
    <dbReference type="NCBI Taxonomy" id="670"/>
    <lineage>
        <taxon>Bacteria</taxon>
        <taxon>Pseudomonadati</taxon>
        <taxon>Pseudomonadota</taxon>
        <taxon>Gammaproteobacteria</taxon>
        <taxon>Vibrionales</taxon>
        <taxon>Vibrionaceae</taxon>
        <taxon>Vibrio</taxon>
    </lineage>
</organism>
<dbReference type="Proteomes" id="UP001156560">
    <property type="component" value="Chromosome 2"/>
</dbReference>
<keyword evidence="1" id="KW-1133">Transmembrane helix</keyword>
<dbReference type="EMBL" id="CP097356">
    <property type="protein sequence ID" value="UYV28730.1"/>
    <property type="molecule type" value="Genomic_DNA"/>
</dbReference>
<sequence length="152" mass="16820">MKVESKNNYSTENNAPSVLFVTSLLCLASVCLAILLFIIEYISGMEMNGIGFLGTLIPAMSVGYYFGYKTGNIMPSTTRWYSVLLWNLSSLVVFSLILMFLGISIFELIAELGWFSIIIVVLTLITVCLAYFIFKSGEKMAIKVLLKAQKGA</sequence>
<reference evidence="3" key="2">
    <citation type="submission" date="2022-05" db="EMBL/GenBank/DDBJ databases">
        <title>Megaplasmid of Vibrio parahaemolyticus.</title>
        <authorList>
            <person name="Strauch E."/>
            <person name="Borowiak M."/>
        </authorList>
    </citation>
    <scope>NUCLEOTIDE SEQUENCE</scope>
    <source>
        <strain evidence="3">16-VB00198</strain>
    </source>
</reference>
<keyword evidence="1" id="KW-0472">Membrane</keyword>
<dbReference type="RefSeq" id="WP_005498712.1">
    <property type="nucleotide sequence ID" value="NZ_CANUHW010000001.1"/>
</dbReference>
<dbReference type="EMBL" id="LHQV01000015">
    <property type="protein sequence ID" value="OQJ98991.1"/>
    <property type="molecule type" value="Genomic_DNA"/>
</dbReference>
<evidence type="ECO:0000313" key="2">
    <source>
        <dbReference type="EMBL" id="OQJ98991.1"/>
    </source>
</evidence>
<dbReference type="Proteomes" id="UP000191946">
    <property type="component" value="Unassembled WGS sequence"/>
</dbReference>
<dbReference type="InterPro" id="IPR047730">
    <property type="entry name" value="ABZJ_00895-like"/>
</dbReference>
<dbReference type="AlphaFoldDB" id="A0A656SI87"/>
<evidence type="ECO:0000313" key="5">
    <source>
        <dbReference type="Proteomes" id="UP000191946"/>
    </source>
</evidence>
<reference evidence="2 5" key="1">
    <citation type="submission" date="2015-08" db="EMBL/GenBank/DDBJ databases">
        <title>Draft Genome Sequences of Vibrio parahaemolyticus Strains.</title>
        <authorList>
            <person name="Gonzalez-Escalona N."/>
            <person name="DePaola A."/>
        </authorList>
    </citation>
    <scope>NUCLEOTIDE SEQUENCE [LARGE SCALE GENOMIC DNA]</scope>
    <source>
        <strain evidence="2 5">CFSAN001621</strain>
    </source>
</reference>